<reference evidence="9 10" key="1">
    <citation type="submission" date="2015-10" db="EMBL/GenBank/DDBJ databases">
        <title>Corynebacteirum lowii and Corynebacterium oculi species nova, derived from human clinical disease and and emended description of Corynebacterium mastiditis.</title>
        <authorList>
            <person name="Bernard K."/>
            <person name="Pacheco A.L."/>
            <person name="Mcdougall C."/>
            <person name="Burtx T."/>
            <person name="Weibe D."/>
            <person name="Tyler S."/>
            <person name="Olson A.B."/>
            <person name="Cnockaert M."/>
            <person name="Eguchi H."/>
            <person name="Kuwahara T."/>
            <person name="Nakayama-Imaohji H."/>
            <person name="Boudewijins M."/>
            <person name="Van Hoecke F."/>
            <person name="Bernier A.-M."/>
            <person name="Vandamme P."/>
        </authorList>
    </citation>
    <scope>NUCLEOTIDE SEQUENCE [LARGE SCALE GENOMIC DNA]</scope>
    <source>
        <strain evidence="9 10">NML 130206</strain>
    </source>
</reference>
<keyword evidence="4 7" id="KW-1133">Transmembrane helix</keyword>
<evidence type="ECO:0000313" key="10">
    <source>
        <dbReference type="Proteomes" id="UP000050488"/>
    </source>
</evidence>
<keyword evidence="3 7" id="KW-0812">Transmembrane</keyword>
<dbReference type="RefSeq" id="WP_055178821.1">
    <property type="nucleotide sequence ID" value="NZ_JAUSQY010000001.1"/>
</dbReference>
<dbReference type="InterPro" id="IPR027379">
    <property type="entry name" value="CLS_N"/>
</dbReference>
<dbReference type="PATRIC" id="fig|1544413.3.peg.2088"/>
<name>A0A0Q1DX71_9CORY</name>
<evidence type="ECO:0000256" key="4">
    <source>
        <dbReference type="ARBA" id="ARBA00022989"/>
    </source>
</evidence>
<keyword evidence="5 7" id="KW-0472">Membrane</keyword>
<sequence>MFPLGLTELLIAIAALACLALPITALVFLGRDQREGAQTMGWIIAIVFAPFLGAIAYLIWRDTDSGKASRSKPNENPTTKSEQFTNADRRTNLTGNSPTSPSNHP</sequence>
<keyword evidence="10" id="KW-1185">Reference proteome</keyword>
<feature type="compositionally biased region" description="Polar residues" evidence="6">
    <location>
        <begin position="74"/>
        <end position="105"/>
    </location>
</feature>
<evidence type="ECO:0000259" key="8">
    <source>
        <dbReference type="Pfam" id="PF13396"/>
    </source>
</evidence>
<dbReference type="GO" id="GO:0005886">
    <property type="term" value="C:plasma membrane"/>
    <property type="evidence" value="ECO:0007669"/>
    <property type="project" value="UniProtKB-SubCell"/>
</dbReference>
<dbReference type="Proteomes" id="UP000050488">
    <property type="component" value="Unassembled WGS sequence"/>
</dbReference>
<evidence type="ECO:0000256" key="5">
    <source>
        <dbReference type="ARBA" id="ARBA00023136"/>
    </source>
</evidence>
<evidence type="ECO:0000256" key="3">
    <source>
        <dbReference type="ARBA" id="ARBA00022692"/>
    </source>
</evidence>
<gene>
    <name evidence="9" type="primary">cls_2</name>
    <name evidence="9" type="ORF">Clow_02085</name>
</gene>
<protein>
    <submittedName>
        <fullName evidence="9">Cardiolipin synthase</fullName>
    </submittedName>
</protein>
<proteinExistence type="predicted"/>
<evidence type="ECO:0000256" key="2">
    <source>
        <dbReference type="ARBA" id="ARBA00022475"/>
    </source>
</evidence>
<dbReference type="Pfam" id="PF13396">
    <property type="entry name" value="PLDc_N"/>
    <property type="match status" value="1"/>
</dbReference>
<evidence type="ECO:0000256" key="7">
    <source>
        <dbReference type="SAM" id="Phobius"/>
    </source>
</evidence>
<dbReference type="OrthoDB" id="7596142at2"/>
<evidence type="ECO:0000313" key="9">
    <source>
        <dbReference type="EMBL" id="KQB84824.1"/>
    </source>
</evidence>
<feature type="transmembrane region" description="Helical" evidence="7">
    <location>
        <begin position="6"/>
        <end position="29"/>
    </location>
</feature>
<keyword evidence="2" id="KW-1003">Cell membrane</keyword>
<dbReference type="STRING" id="1544413.Clow_02085"/>
<accession>A0A0Q1DX71</accession>
<dbReference type="AlphaFoldDB" id="A0A0Q1DX71"/>
<feature type="domain" description="Cardiolipin synthase N-terminal" evidence="8">
    <location>
        <begin position="23"/>
        <end position="61"/>
    </location>
</feature>
<feature type="transmembrane region" description="Helical" evidence="7">
    <location>
        <begin position="41"/>
        <end position="60"/>
    </location>
</feature>
<feature type="region of interest" description="Disordered" evidence="6">
    <location>
        <begin position="65"/>
        <end position="105"/>
    </location>
</feature>
<dbReference type="EMBL" id="LKEV01000007">
    <property type="protein sequence ID" value="KQB84824.1"/>
    <property type="molecule type" value="Genomic_DNA"/>
</dbReference>
<organism evidence="9 10">
    <name type="scientific">Corynebacterium lowii</name>
    <dbReference type="NCBI Taxonomy" id="1544413"/>
    <lineage>
        <taxon>Bacteria</taxon>
        <taxon>Bacillati</taxon>
        <taxon>Actinomycetota</taxon>
        <taxon>Actinomycetes</taxon>
        <taxon>Mycobacteriales</taxon>
        <taxon>Corynebacteriaceae</taxon>
        <taxon>Corynebacterium</taxon>
    </lineage>
</organism>
<evidence type="ECO:0000256" key="1">
    <source>
        <dbReference type="ARBA" id="ARBA00004651"/>
    </source>
</evidence>
<comment type="subcellular location">
    <subcellularLocation>
        <location evidence="1">Cell membrane</location>
        <topology evidence="1">Multi-pass membrane protein</topology>
    </subcellularLocation>
</comment>
<evidence type="ECO:0000256" key="6">
    <source>
        <dbReference type="SAM" id="MobiDB-lite"/>
    </source>
</evidence>
<comment type="caution">
    <text evidence="9">The sequence shown here is derived from an EMBL/GenBank/DDBJ whole genome shotgun (WGS) entry which is preliminary data.</text>
</comment>